<dbReference type="Proteomes" id="UP001057402">
    <property type="component" value="Chromosome 4"/>
</dbReference>
<organism evidence="1 2">
    <name type="scientific">Melastoma candidum</name>
    <dbReference type="NCBI Taxonomy" id="119954"/>
    <lineage>
        <taxon>Eukaryota</taxon>
        <taxon>Viridiplantae</taxon>
        <taxon>Streptophyta</taxon>
        <taxon>Embryophyta</taxon>
        <taxon>Tracheophyta</taxon>
        <taxon>Spermatophyta</taxon>
        <taxon>Magnoliopsida</taxon>
        <taxon>eudicotyledons</taxon>
        <taxon>Gunneridae</taxon>
        <taxon>Pentapetalae</taxon>
        <taxon>rosids</taxon>
        <taxon>malvids</taxon>
        <taxon>Myrtales</taxon>
        <taxon>Melastomataceae</taxon>
        <taxon>Melastomatoideae</taxon>
        <taxon>Melastomateae</taxon>
        <taxon>Melastoma</taxon>
    </lineage>
</organism>
<evidence type="ECO:0000313" key="1">
    <source>
        <dbReference type="EMBL" id="KAI4376024.1"/>
    </source>
</evidence>
<proteinExistence type="predicted"/>
<reference evidence="2" key="1">
    <citation type="journal article" date="2023" name="Front. Plant Sci.">
        <title>Chromosomal-level genome assembly of Melastoma candidum provides insights into trichome evolution.</title>
        <authorList>
            <person name="Zhong Y."/>
            <person name="Wu W."/>
            <person name="Sun C."/>
            <person name="Zou P."/>
            <person name="Liu Y."/>
            <person name="Dai S."/>
            <person name="Zhou R."/>
        </authorList>
    </citation>
    <scope>NUCLEOTIDE SEQUENCE [LARGE SCALE GENOMIC DNA]</scope>
</reference>
<protein>
    <submittedName>
        <fullName evidence="1">Uncharacterized protein</fullName>
    </submittedName>
</protein>
<accession>A0ACB9REH6</accession>
<dbReference type="EMBL" id="CM042883">
    <property type="protein sequence ID" value="KAI4376024.1"/>
    <property type="molecule type" value="Genomic_DNA"/>
</dbReference>
<gene>
    <name evidence="1" type="ORF">MLD38_013824</name>
</gene>
<comment type="caution">
    <text evidence="1">The sequence shown here is derived from an EMBL/GenBank/DDBJ whole genome shotgun (WGS) entry which is preliminary data.</text>
</comment>
<keyword evidence="2" id="KW-1185">Reference proteome</keyword>
<evidence type="ECO:0000313" key="2">
    <source>
        <dbReference type="Proteomes" id="UP001057402"/>
    </source>
</evidence>
<name>A0ACB9REH6_9MYRT</name>
<sequence>MTISVPPSPSPSPSPSSLASPPVALSFLIHRHSSSSSLQPPQSNKSSVNFSPPLIAMVVIVATAFLAVSYSRLLSRHLLRFHDHIRRCHRRLPPSSTAYSSSSPPFIDSPSSDGLRVYSPCGLDDGVIKALPLSLFTCSSSRARDCAVCLLEFERGHDYVRTLPNCAHSFHVDCIDMWLRSHANCPICRAGIFSSSPFTPLMASRIRPSLDDDDAILNDLIVFEEIDLSPEHGNPNASILNNYNGTGSSHVTNPEIIEEELSRPRAFLLKRSYSFGCERGGTTVSAVEEAVTASPWRWRRGWKRMSPFGMIGKGSSAGRVFSLRYSNHINCRKSSPVMFRRRSGVFFPLSESRFSIGLRRGKFVGSPMMSVGLGVGGGGGRWSSLSSSASRLRCGDPEALLSPDRFSGNRT</sequence>